<sequence length="344" mass="39068">MKKGTTSKRRGKSKTSKNFQRMSEKPECFTLLPVKSEPQTPTSECSGDHVPFNKDEKGRERSDVKHLPAEIFAHFTQTFDQQVLGQNSESTKKTNYQKDNNTAGCEISKKMDVDVNIPESTDSQEGINTKAIADTEGGEGEKSDGEVINNHPTAGNCLELAVYVLCTTEEFKKLSYQMLQGTKASHLLVYRESAFGLPGFPIHPVTVTLDTDGVCTQSVIYLPNKTTQLSVRGSFNVAKFREVLQVLSDEKYTFCAGLQRARVLYSVKTTLHFKWPEERHQSPKCPVWFKPNVKWNTRRRGMRQCIHCRYATQYHVRKKKMAAQAYDKAKAKRLYVKLLTNTPR</sequence>
<feature type="compositionally biased region" description="Basic and acidic residues" evidence="1">
    <location>
        <begin position="51"/>
        <end position="60"/>
    </location>
</feature>
<organism evidence="2 3">
    <name type="scientific">Potamilus streckersoni</name>
    <dbReference type="NCBI Taxonomy" id="2493646"/>
    <lineage>
        <taxon>Eukaryota</taxon>
        <taxon>Metazoa</taxon>
        <taxon>Spiralia</taxon>
        <taxon>Lophotrochozoa</taxon>
        <taxon>Mollusca</taxon>
        <taxon>Bivalvia</taxon>
        <taxon>Autobranchia</taxon>
        <taxon>Heteroconchia</taxon>
        <taxon>Palaeoheterodonta</taxon>
        <taxon>Unionida</taxon>
        <taxon>Unionoidea</taxon>
        <taxon>Unionidae</taxon>
        <taxon>Ambleminae</taxon>
        <taxon>Lampsilini</taxon>
        <taxon>Potamilus</taxon>
    </lineage>
</organism>
<keyword evidence="3" id="KW-1185">Reference proteome</keyword>
<feature type="region of interest" description="Disordered" evidence="1">
    <location>
        <begin position="1"/>
        <end position="60"/>
    </location>
</feature>
<dbReference type="EMBL" id="JAEAOA010002042">
    <property type="protein sequence ID" value="KAK3592657.1"/>
    <property type="molecule type" value="Genomic_DNA"/>
</dbReference>
<reference evidence="2" key="1">
    <citation type="journal article" date="2021" name="Genome Biol. Evol.">
        <title>A High-Quality Reference Genome for a Parasitic Bivalve with Doubly Uniparental Inheritance (Bivalvia: Unionida).</title>
        <authorList>
            <person name="Smith C.H."/>
        </authorList>
    </citation>
    <scope>NUCLEOTIDE SEQUENCE</scope>
    <source>
        <strain evidence="2">CHS0354</strain>
    </source>
</reference>
<evidence type="ECO:0000313" key="2">
    <source>
        <dbReference type="EMBL" id="KAK3592657.1"/>
    </source>
</evidence>
<feature type="compositionally biased region" description="Basic residues" evidence="1">
    <location>
        <begin position="1"/>
        <end position="15"/>
    </location>
</feature>
<dbReference type="AlphaFoldDB" id="A0AAE0SIK4"/>
<comment type="caution">
    <text evidence="2">The sequence shown here is derived from an EMBL/GenBank/DDBJ whole genome shotgun (WGS) entry which is preliminary data.</text>
</comment>
<reference evidence="2" key="3">
    <citation type="submission" date="2023-05" db="EMBL/GenBank/DDBJ databases">
        <authorList>
            <person name="Smith C.H."/>
        </authorList>
    </citation>
    <scope>NUCLEOTIDE SEQUENCE</scope>
    <source>
        <strain evidence="2">CHS0354</strain>
        <tissue evidence="2">Mantle</tissue>
    </source>
</reference>
<reference evidence="2" key="2">
    <citation type="journal article" date="2021" name="Genome Biol. Evol.">
        <title>Developing a high-quality reference genome for a parasitic bivalve with doubly uniparental inheritance (Bivalvia: Unionida).</title>
        <authorList>
            <person name="Smith C.H."/>
        </authorList>
    </citation>
    <scope>NUCLEOTIDE SEQUENCE</scope>
    <source>
        <strain evidence="2">CHS0354</strain>
        <tissue evidence="2">Mantle</tissue>
    </source>
</reference>
<accession>A0AAE0SIK4</accession>
<gene>
    <name evidence="2" type="ORF">CHS0354_034739</name>
</gene>
<proteinExistence type="predicted"/>
<evidence type="ECO:0000313" key="3">
    <source>
        <dbReference type="Proteomes" id="UP001195483"/>
    </source>
</evidence>
<dbReference type="Proteomes" id="UP001195483">
    <property type="component" value="Unassembled WGS sequence"/>
</dbReference>
<name>A0AAE0SIK4_9BIVA</name>
<evidence type="ECO:0000256" key="1">
    <source>
        <dbReference type="SAM" id="MobiDB-lite"/>
    </source>
</evidence>
<protein>
    <submittedName>
        <fullName evidence="2">Uncharacterized protein</fullName>
    </submittedName>
</protein>